<dbReference type="Pfam" id="PF14303">
    <property type="entry name" value="NAM-associated"/>
    <property type="match status" value="1"/>
</dbReference>
<dbReference type="AlphaFoldDB" id="A0A8X7VA58"/>
<dbReference type="PANTHER" id="PTHR45023">
    <property type="match status" value="1"/>
</dbReference>
<feature type="compositionally biased region" description="Basic and acidic residues" evidence="1">
    <location>
        <begin position="61"/>
        <end position="78"/>
    </location>
</feature>
<evidence type="ECO:0000259" key="2">
    <source>
        <dbReference type="Pfam" id="PF14303"/>
    </source>
</evidence>
<feature type="compositionally biased region" description="Polar residues" evidence="1">
    <location>
        <begin position="79"/>
        <end position="93"/>
    </location>
</feature>
<gene>
    <name evidence="3" type="ORF">Bca52824_026069</name>
</gene>
<dbReference type="PANTHER" id="PTHR45023:SF4">
    <property type="entry name" value="GLYCINE-RICH PROTEIN-RELATED"/>
    <property type="match status" value="1"/>
</dbReference>
<accession>A0A8X7VA58</accession>
<keyword evidence="4" id="KW-1185">Reference proteome</keyword>
<dbReference type="Proteomes" id="UP000886595">
    <property type="component" value="Unassembled WGS sequence"/>
</dbReference>
<comment type="caution">
    <text evidence="3">The sequence shown here is derived from an EMBL/GenBank/DDBJ whole genome shotgun (WGS) entry which is preliminary data.</text>
</comment>
<name>A0A8X7VA58_BRACI</name>
<dbReference type="EMBL" id="JAAMPC010000006">
    <property type="protein sequence ID" value="KAG2306321.1"/>
    <property type="molecule type" value="Genomic_DNA"/>
</dbReference>
<evidence type="ECO:0000256" key="1">
    <source>
        <dbReference type="SAM" id="MobiDB-lite"/>
    </source>
</evidence>
<protein>
    <recommendedName>
        <fullName evidence="2">No apical meristem-associated C-terminal domain-containing protein</fullName>
    </recommendedName>
</protein>
<feature type="domain" description="No apical meristem-associated C-terminal" evidence="2">
    <location>
        <begin position="42"/>
        <end position="123"/>
    </location>
</feature>
<dbReference type="OrthoDB" id="1105806at2759"/>
<reference evidence="3 4" key="1">
    <citation type="submission" date="2020-02" db="EMBL/GenBank/DDBJ databases">
        <authorList>
            <person name="Ma Q."/>
            <person name="Huang Y."/>
            <person name="Song X."/>
            <person name="Pei D."/>
        </authorList>
    </citation>
    <scope>NUCLEOTIDE SEQUENCE [LARGE SCALE GENOMIC DNA]</scope>
    <source>
        <strain evidence="3">Sxm20200214</strain>
        <tissue evidence="3">Leaf</tissue>
    </source>
</reference>
<proteinExistence type="predicted"/>
<sequence>MNDLVGKFCGAFGSATIARSSGQNDDDVLKVAHEIFLNNYSKKFTLEHAWKEIRYDQKWCARSSSKTERSSNRRKCEDGQSSTSHTSETNTGEADQASKRPPGVMAAKGHGKKTNAEGKALAEFEGIMDLKREDMIRKERLSKIKILDRLMAKPEPLGEGEEALKNKLITEMLSN</sequence>
<evidence type="ECO:0000313" key="4">
    <source>
        <dbReference type="Proteomes" id="UP000886595"/>
    </source>
</evidence>
<dbReference type="InterPro" id="IPR029466">
    <property type="entry name" value="NAM-associated_C"/>
</dbReference>
<organism evidence="3 4">
    <name type="scientific">Brassica carinata</name>
    <name type="common">Ethiopian mustard</name>
    <name type="synonym">Abyssinian cabbage</name>
    <dbReference type="NCBI Taxonomy" id="52824"/>
    <lineage>
        <taxon>Eukaryota</taxon>
        <taxon>Viridiplantae</taxon>
        <taxon>Streptophyta</taxon>
        <taxon>Embryophyta</taxon>
        <taxon>Tracheophyta</taxon>
        <taxon>Spermatophyta</taxon>
        <taxon>Magnoliopsida</taxon>
        <taxon>eudicotyledons</taxon>
        <taxon>Gunneridae</taxon>
        <taxon>Pentapetalae</taxon>
        <taxon>rosids</taxon>
        <taxon>malvids</taxon>
        <taxon>Brassicales</taxon>
        <taxon>Brassicaceae</taxon>
        <taxon>Brassiceae</taxon>
        <taxon>Brassica</taxon>
    </lineage>
</organism>
<feature type="region of interest" description="Disordered" evidence="1">
    <location>
        <begin position="61"/>
        <end position="117"/>
    </location>
</feature>
<evidence type="ECO:0000313" key="3">
    <source>
        <dbReference type="EMBL" id="KAG2306321.1"/>
    </source>
</evidence>